<feature type="coiled-coil region" evidence="1">
    <location>
        <begin position="468"/>
        <end position="495"/>
    </location>
</feature>
<dbReference type="Proteomes" id="UP001164746">
    <property type="component" value="Chromosome 17"/>
</dbReference>
<keyword evidence="1" id="KW-0175">Coiled coil</keyword>
<protein>
    <submittedName>
        <fullName evidence="4">SCA-like protein</fullName>
    </submittedName>
</protein>
<dbReference type="InterPro" id="IPR014716">
    <property type="entry name" value="Fibrinogen_a/b/g_C_1"/>
</dbReference>
<dbReference type="PANTHER" id="PTHR19143:SF444">
    <property type="entry name" value="PROTEIN SCABROUS"/>
    <property type="match status" value="1"/>
</dbReference>
<evidence type="ECO:0000313" key="5">
    <source>
        <dbReference type="Proteomes" id="UP001164746"/>
    </source>
</evidence>
<proteinExistence type="predicted"/>
<feature type="region of interest" description="Disordered" evidence="2">
    <location>
        <begin position="517"/>
        <end position="538"/>
    </location>
</feature>
<feature type="region of interest" description="Disordered" evidence="2">
    <location>
        <begin position="1"/>
        <end position="23"/>
    </location>
</feature>
<gene>
    <name evidence="4" type="ORF">MAR_033163</name>
</gene>
<keyword evidence="5" id="KW-1185">Reference proteome</keyword>
<dbReference type="EMBL" id="CP111028">
    <property type="protein sequence ID" value="WAR30621.1"/>
    <property type="molecule type" value="Genomic_DNA"/>
</dbReference>
<name>A0ABY7GBY5_MYAAR</name>
<dbReference type="SUPFAM" id="SSF56496">
    <property type="entry name" value="Fibrinogen C-terminal domain-like"/>
    <property type="match status" value="1"/>
</dbReference>
<feature type="coiled-coil region" evidence="1">
    <location>
        <begin position="133"/>
        <end position="167"/>
    </location>
</feature>
<dbReference type="InterPro" id="IPR036056">
    <property type="entry name" value="Fibrinogen-like_C"/>
</dbReference>
<dbReference type="PROSITE" id="PS51406">
    <property type="entry name" value="FIBRINOGEN_C_2"/>
    <property type="match status" value="1"/>
</dbReference>
<feature type="compositionally biased region" description="Acidic residues" evidence="2">
    <location>
        <begin position="1"/>
        <end position="11"/>
    </location>
</feature>
<dbReference type="Pfam" id="PF00147">
    <property type="entry name" value="Fibrinogen_C"/>
    <property type="match status" value="1"/>
</dbReference>
<evidence type="ECO:0000256" key="2">
    <source>
        <dbReference type="SAM" id="MobiDB-lite"/>
    </source>
</evidence>
<feature type="non-terminal residue" evidence="4">
    <location>
        <position position="862"/>
    </location>
</feature>
<accession>A0ABY7GBY5</accession>
<dbReference type="Gene3D" id="3.90.215.10">
    <property type="entry name" value="Gamma Fibrinogen, chain A, domain 1"/>
    <property type="match status" value="1"/>
</dbReference>
<sequence>TPTDETIDLDDVQEKENDLDLEEDENGKSFQFEDALILMKLINELKRELHEVKYTQRKDKEELIAFKDERENDRSKVIAMETEVKGQGERLAIAKAELVQLRQLTTGAWDRATKVMDSVQDNSLLLEGLVYFKKDAEKEIRRFKEYKERAAKRFHQLNNSAEKNEREISAFTSDLHSLSRAVDGFGENLDSLSVKTKNLSSEVTTNYKSQNHLRNFVNDINTHVNDSLKNLTTCCAKALAAANQKTEHSVTNQKADILTNEFKDLTNHHNSKIEIVEFGSGEYEDELQSKYEEETNKIGEKYPKNKQNPLFYGSGETIQEGSGEIGSGDTEELPPFDKIYFTKYVEKTDFYKENMRLKIILNDYVEKYANMSQTLQNVESKLANIQLGNFMQNLQESIMNFTQNVITVDQWKLSSNQIVNSTLYNQDQVIKLTNMVLDSQDKVTDLNWKLYNNQMMSDQQLNILRMYIIKLNNSMEDLKEDIKKLERADSHVVNNKFQYPSFYGYQTGYKVQYSTHDETDLNQSENDDTDNTKQGPTVNSDTVQLIMSKLEELGLQIVFNQNRLGNLEVKILNDTLTSCRKFNMDTAQDTQLASHESIIKSNANSIILTHNLVRELEQIVKLNNRKIRGTENAVTRLQGIIPAMVAMKREMENFLETLPSDCSEYYDRGYRKSGVYVIHPITVQSSSHVMCHMTQDGGWTVIQQRFNGSVNFKRNWTNYSRGFGSIEGEHWLGNYLIHLLTSNRNYSLEIVMVDFYDVTWLVNYDHFSLSEPNEEYSLEVSGYHGNATDGMGYSTNMAFSTIDNDNDGSSLNCAFFYEAGWWYKHCQTVNLNGRYDIGFVWFNLDTSEYIRLKSSVMRIKPR</sequence>
<feature type="domain" description="Fibrinogen C-terminal" evidence="3">
    <location>
        <begin position="653"/>
        <end position="862"/>
    </location>
</feature>
<organism evidence="4 5">
    <name type="scientific">Mya arenaria</name>
    <name type="common">Soft-shell clam</name>
    <dbReference type="NCBI Taxonomy" id="6604"/>
    <lineage>
        <taxon>Eukaryota</taxon>
        <taxon>Metazoa</taxon>
        <taxon>Spiralia</taxon>
        <taxon>Lophotrochozoa</taxon>
        <taxon>Mollusca</taxon>
        <taxon>Bivalvia</taxon>
        <taxon>Autobranchia</taxon>
        <taxon>Heteroconchia</taxon>
        <taxon>Euheterodonta</taxon>
        <taxon>Imparidentia</taxon>
        <taxon>Neoheterodontei</taxon>
        <taxon>Myida</taxon>
        <taxon>Myoidea</taxon>
        <taxon>Myidae</taxon>
        <taxon>Mya</taxon>
    </lineage>
</organism>
<evidence type="ECO:0000313" key="4">
    <source>
        <dbReference type="EMBL" id="WAR30621.1"/>
    </source>
</evidence>
<dbReference type="SMART" id="SM00186">
    <property type="entry name" value="FBG"/>
    <property type="match status" value="1"/>
</dbReference>
<dbReference type="CDD" id="cd00087">
    <property type="entry name" value="FReD"/>
    <property type="match status" value="1"/>
</dbReference>
<dbReference type="PANTHER" id="PTHR19143">
    <property type="entry name" value="FIBRINOGEN/TENASCIN/ANGIOPOEITIN"/>
    <property type="match status" value="1"/>
</dbReference>
<dbReference type="InterPro" id="IPR002181">
    <property type="entry name" value="Fibrinogen_a/b/g_C_dom"/>
</dbReference>
<dbReference type="InterPro" id="IPR050373">
    <property type="entry name" value="Fibrinogen_C-term_domain"/>
</dbReference>
<evidence type="ECO:0000256" key="1">
    <source>
        <dbReference type="SAM" id="Coils"/>
    </source>
</evidence>
<reference evidence="4" key="1">
    <citation type="submission" date="2022-11" db="EMBL/GenBank/DDBJ databases">
        <title>Centuries of genome instability and evolution in soft-shell clam transmissible cancer (bioRxiv).</title>
        <authorList>
            <person name="Hart S.F.M."/>
            <person name="Yonemitsu M.A."/>
            <person name="Giersch R.M."/>
            <person name="Beal B.F."/>
            <person name="Arriagada G."/>
            <person name="Davis B.W."/>
            <person name="Ostrander E.A."/>
            <person name="Goff S.P."/>
            <person name="Metzger M.J."/>
        </authorList>
    </citation>
    <scope>NUCLEOTIDE SEQUENCE</scope>
    <source>
        <strain evidence="4">MELC-2E11</strain>
        <tissue evidence="4">Siphon/mantle</tissue>
    </source>
</reference>
<evidence type="ECO:0000259" key="3">
    <source>
        <dbReference type="PROSITE" id="PS51406"/>
    </source>
</evidence>